<feature type="transmembrane region" description="Helical" evidence="1">
    <location>
        <begin position="16"/>
        <end position="32"/>
    </location>
</feature>
<proteinExistence type="predicted"/>
<keyword evidence="1" id="KW-0812">Transmembrane</keyword>
<reference evidence="2 3" key="1">
    <citation type="journal article" date="2020" name="Biotechnol. Biofuels">
        <title>New insights from the biogas microbiome by comprehensive genome-resolved metagenomics of nearly 1600 species originating from multiple anaerobic digesters.</title>
        <authorList>
            <person name="Campanaro S."/>
            <person name="Treu L."/>
            <person name="Rodriguez-R L.M."/>
            <person name="Kovalovszki A."/>
            <person name="Ziels R.M."/>
            <person name="Maus I."/>
            <person name="Zhu X."/>
            <person name="Kougias P.G."/>
            <person name="Basile A."/>
            <person name="Luo G."/>
            <person name="Schluter A."/>
            <person name="Konstantinidis K.T."/>
            <person name="Angelidaki I."/>
        </authorList>
    </citation>
    <scope>NUCLEOTIDE SEQUENCE [LARGE SCALE GENOMIC DNA]</scope>
    <source>
        <strain evidence="2">AS04akNAM_66</strain>
    </source>
</reference>
<dbReference type="EMBL" id="DUMN01000154">
    <property type="protein sequence ID" value="HHV66992.1"/>
    <property type="molecule type" value="Genomic_DNA"/>
</dbReference>
<accession>A0A7V6P9P1</accession>
<keyword evidence="1" id="KW-0472">Membrane</keyword>
<name>A0A7V6P9P1_9HYPH</name>
<gene>
    <name evidence="2" type="ORF">GXX48_05025</name>
</gene>
<evidence type="ECO:0000256" key="1">
    <source>
        <dbReference type="SAM" id="Phobius"/>
    </source>
</evidence>
<dbReference type="AlphaFoldDB" id="A0A7V6P9P1"/>
<comment type="caution">
    <text evidence="2">The sequence shown here is derived from an EMBL/GenBank/DDBJ whole genome shotgun (WGS) entry which is preliminary data.</text>
</comment>
<organism evidence="2 3">
    <name type="scientific">Brucella intermedia</name>
    <dbReference type="NCBI Taxonomy" id="94625"/>
    <lineage>
        <taxon>Bacteria</taxon>
        <taxon>Pseudomonadati</taxon>
        <taxon>Pseudomonadota</taxon>
        <taxon>Alphaproteobacteria</taxon>
        <taxon>Hyphomicrobiales</taxon>
        <taxon>Brucellaceae</taxon>
        <taxon>Brucella/Ochrobactrum group</taxon>
        <taxon>Brucella</taxon>
    </lineage>
</organism>
<sequence>MGEMIDLHDLVTKMPIAKWSIILVFSLVGAIMQRDMNWTGRMITFSIGVAAAVVFAEPARLALSLDAGWSDALSAVLAMTGRNLAAYFVRASSDPAKAAREIIEIWRGRR</sequence>
<evidence type="ECO:0000313" key="2">
    <source>
        <dbReference type="EMBL" id="HHV66992.1"/>
    </source>
</evidence>
<keyword evidence="1" id="KW-1133">Transmembrane helix</keyword>
<protein>
    <submittedName>
        <fullName evidence="2">Uncharacterized protein</fullName>
    </submittedName>
</protein>
<dbReference type="Proteomes" id="UP000551563">
    <property type="component" value="Unassembled WGS sequence"/>
</dbReference>
<evidence type="ECO:0000313" key="3">
    <source>
        <dbReference type="Proteomes" id="UP000551563"/>
    </source>
</evidence>